<feature type="compositionally biased region" description="Acidic residues" evidence="1">
    <location>
        <begin position="1"/>
        <end position="19"/>
    </location>
</feature>
<dbReference type="Proteomes" id="UP000288805">
    <property type="component" value="Unassembled WGS sequence"/>
</dbReference>
<comment type="caution">
    <text evidence="2">The sequence shown here is derived from an EMBL/GenBank/DDBJ whole genome shotgun (WGS) entry which is preliminary data.</text>
</comment>
<dbReference type="AlphaFoldDB" id="A0A438EP55"/>
<evidence type="ECO:0000256" key="1">
    <source>
        <dbReference type="SAM" id="MobiDB-lite"/>
    </source>
</evidence>
<dbReference type="EMBL" id="QGNW01001225">
    <property type="protein sequence ID" value="RVW49500.1"/>
    <property type="molecule type" value="Genomic_DNA"/>
</dbReference>
<organism evidence="2 3">
    <name type="scientific">Vitis vinifera</name>
    <name type="common">Grape</name>
    <dbReference type="NCBI Taxonomy" id="29760"/>
    <lineage>
        <taxon>Eukaryota</taxon>
        <taxon>Viridiplantae</taxon>
        <taxon>Streptophyta</taxon>
        <taxon>Embryophyta</taxon>
        <taxon>Tracheophyta</taxon>
        <taxon>Spermatophyta</taxon>
        <taxon>Magnoliopsida</taxon>
        <taxon>eudicotyledons</taxon>
        <taxon>Gunneridae</taxon>
        <taxon>Pentapetalae</taxon>
        <taxon>rosids</taxon>
        <taxon>Vitales</taxon>
        <taxon>Vitaceae</taxon>
        <taxon>Viteae</taxon>
        <taxon>Vitis</taxon>
    </lineage>
</organism>
<feature type="region of interest" description="Disordered" evidence="1">
    <location>
        <begin position="1"/>
        <end position="55"/>
    </location>
</feature>
<sequence length="70" mass="7922">MKKTDTEDDGNEEEPEAGEDMGNSESNDSDSFENGETTYEDSTPHEGRHEDHQLGCKITKLVQDFQMKKV</sequence>
<gene>
    <name evidence="2" type="ORF">CK203_092773</name>
</gene>
<reference evidence="2 3" key="1">
    <citation type="journal article" date="2018" name="PLoS Genet.">
        <title>Population sequencing reveals clonal diversity and ancestral inbreeding in the grapevine cultivar Chardonnay.</title>
        <authorList>
            <person name="Roach M.J."/>
            <person name="Johnson D.L."/>
            <person name="Bohlmann J."/>
            <person name="van Vuuren H.J."/>
            <person name="Jones S.J."/>
            <person name="Pretorius I.S."/>
            <person name="Schmidt S.A."/>
            <person name="Borneman A.R."/>
        </authorList>
    </citation>
    <scope>NUCLEOTIDE SEQUENCE [LARGE SCALE GENOMIC DNA]</scope>
    <source>
        <strain evidence="3">cv. Chardonnay</strain>
        <tissue evidence="2">Leaf</tissue>
    </source>
</reference>
<accession>A0A438EP55</accession>
<name>A0A438EP55_VITVI</name>
<proteinExistence type="predicted"/>
<feature type="compositionally biased region" description="Basic and acidic residues" evidence="1">
    <location>
        <begin position="42"/>
        <end position="54"/>
    </location>
</feature>
<evidence type="ECO:0000313" key="2">
    <source>
        <dbReference type="EMBL" id="RVW49500.1"/>
    </source>
</evidence>
<evidence type="ECO:0000313" key="3">
    <source>
        <dbReference type="Proteomes" id="UP000288805"/>
    </source>
</evidence>
<protein>
    <submittedName>
        <fullName evidence="2">Uncharacterized protein</fullName>
    </submittedName>
</protein>